<dbReference type="EMBL" id="JBHRTN010000004">
    <property type="protein sequence ID" value="MFC3123820.1"/>
    <property type="molecule type" value="Genomic_DNA"/>
</dbReference>
<dbReference type="SUPFAM" id="SSF52172">
    <property type="entry name" value="CheY-like"/>
    <property type="match status" value="1"/>
</dbReference>
<evidence type="ECO:0000313" key="3">
    <source>
        <dbReference type="Proteomes" id="UP001595593"/>
    </source>
</evidence>
<comment type="caution">
    <text evidence="2">The sequence shown here is derived from an EMBL/GenBank/DDBJ whole genome shotgun (WGS) entry which is preliminary data.</text>
</comment>
<feature type="compositionally biased region" description="Basic and acidic residues" evidence="1">
    <location>
        <begin position="99"/>
        <end position="109"/>
    </location>
</feature>
<protein>
    <recommendedName>
        <fullName evidence="4">Response regulatory domain-containing protein</fullName>
    </recommendedName>
</protein>
<gene>
    <name evidence="2" type="ORF">ACFOD4_02000</name>
</gene>
<name>A0ABV7FYH5_9PROT</name>
<feature type="compositionally biased region" description="Basic and acidic residues" evidence="1">
    <location>
        <begin position="135"/>
        <end position="145"/>
    </location>
</feature>
<dbReference type="Gene3D" id="3.40.50.2300">
    <property type="match status" value="1"/>
</dbReference>
<keyword evidence="3" id="KW-1185">Reference proteome</keyword>
<feature type="region of interest" description="Disordered" evidence="1">
    <location>
        <begin position="99"/>
        <end position="145"/>
    </location>
</feature>
<sequence>MVADLGYTAIEVADGPSELQVLHSHTRIDLLVGDGGPPDGINGRQMPDAARVSRPDLKVLFITGDAENAVVGDWHLGPGMHVMTKPSCFRRHCQPHSGVDRRAMKHEPLSRAPSMSWVREQPQPDALFDGFNAGRADKPRTAHPS</sequence>
<dbReference type="Proteomes" id="UP001595593">
    <property type="component" value="Unassembled WGS sequence"/>
</dbReference>
<evidence type="ECO:0000313" key="2">
    <source>
        <dbReference type="EMBL" id="MFC3123820.1"/>
    </source>
</evidence>
<proteinExistence type="predicted"/>
<reference evidence="3" key="1">
    <citation type="journal article" date="2019" name="Int. J. Syst. Evol. Microbiol.">
        <title>The Global Catalogue of Microorganisms (GCM) 10K type strain sequencing project: providing services to taxonomists for standard genome sequencing and annotation.</title>
        <authorList>
            <consortium name="The Broad Institute Genomics Platform"/>
            <consortium name="The Broad Institute Genome Sequencing Center for Infectious Disease"/>
            <person name="Wu L."/>
            <person name="Ma J."/>
        </authorList>
    </citation>
    <scope>NUCLEOTIDE SEQUENCE [LARGE SCALE GENOMIC DNA]</scope>
    <source>
        <strain evidence="3">KCTC 52094</strain>
    </source>
</reference>
<accession>A0ABV7FYH5</accession>
<evidence type="ECO:0008006" key="4">
    <source>
        <dbReference type="Google" id="ProtNLM"/>
    </source>
</evidence>
<organism evidence="2 3">
    <name type="scientific">Teichococcus globiformis</name>
    <dbReference type="NCBI Taxonomy" id="2307229"/>
    <lineage>
        <taxon>Bacteria</taxon>
        <taxon>Pseudomonadati</taxon>
        <taxon>Pseudomonadota</taxon>
        <taxon>Alphaproteobacteria</taxon>
        <taxon>Acetobacterales</taxon>
        <taxon>Roseomonadaceae</taxon>
        <taxon>Roseomonas</taxon>
    </lineage>
</organism>
<dbReference type="InterPro" id="IPR011006">
    <property type="entry name" value="CheY-like_superfamily"/>
</dbReference>
<dbReference type="RefSeq" id="WP_379593084.1">
    <property type="nucleotide sequence ID" value="NZ_JBHRTN010000004.1"/>
</dbReference>
<evidence type="ECO:0000256" key="1">
    <source>
        <dbReference type="SAM" id="MobiDB-lite"/>
    </source>
</evidence>